<dbReference type="InterPro" id="IPR021527">
    <property type="entry name" value="DUF2795"/>
</dbReference>
<dbReference type="OrthoDB" id="5116616at2"/>
<dbReference type="AlphaFoldDB" id="A0A3A9Z698"/>
<reference evidence="2 3" key="1">
    <citation type="journal article" date="2014" name="Int. J. Syst. Evol. Microbiol.">
        <title>Streptomyces hoynatensis sp. nov., isolated from deep marine sediment.</title>
        <authorList>
            <person name="Veyisoglu A."/>
            <person name="Sahin N."/>
        </authorList>
    </citation>
    <scope>NUCLEOTIDE SEQUENCE [LARGE SCALE GENOMIC DNA]</scope>
    <source>
        <strain evidence="2 3">KCTC 29097</strain>
    </source>
</reference>
<feature type="region of interest" description="Disordered" evidence="1">
    <location>
        <begin position="30"/>
        <end position="105"/>
    </location>
</feature>
<organism evidence="2 3">
    <name type="scientific">Streptomyces hoynatensis</name>
    <dbReference type="NCBI Taxonomy" id="1141874"/>
    <lineage>
        <taxon>Bacteria</taxon>
        <taxon>Bacillati</taxon>
        <taxon>Actinomycetota</taxon>
        <taxon>Actinomycetes</taxon>
        <taxon>Kitasatosporales</taxon>
        <taxon>Streptomycetaceae</taxon>
        <taxon>Streptomyces</taxon>
    </lineage>
</organism>
<protein>
    <submittedName>
        <fullName evidence="2">DUF2795 domain-containing protein</fullName>
    </submittedName>
</protein>
<dbReference type="EMBL" id="RBAL01000004">
    <property type="protein sequence ID" value="RKN43828.1"/>
    <property type="molecule type" value="Genomic_DNA"/>
</dbReference>
<evidence type="ECO:0000313" key="2">
    <source>
        <dbReference type="EMBL" id="RKN43828.1"/>
    </source>
</evidence>
<keyword evidence="3" id="KW-1185">Reference proteome</keyword>
<name>A0A3A9Z698_9ACTN</name>
<gene>
    <name evidence="2" type="ORF">D7294_08950</name>
</gene>
<evidence type="ECO:0000313" key="3">
    <source>
        <dbReference type="Proteomes" id="UP000272474"/>
    </source>
</evidence>
<dbReference type="Pfam" id="PF11387">
    <property type="entry name" value="DUF2795"/>
    <property type="match status" value="1"/>
</dbReference>
<dbReference type="RefSeq" id="WP_120677403.1">
    <property type="nucleotide sequence ID" value="NZ_RBAL01000004.1"/>
</dbReference>
<proteinExistence type="predicted"/>
<accession>A0A3A9Z698</accession>
<feature type="compositionally biased region" description="Basic and acidic residues" evidence="1">
    <location>
        <begin position="90"/>
        <end position="105"/>
    </location>
</feature>
<sequence>MAHVRMEEVLTAIEDVDFPADKDELVAAARSHGASPGVLKALRGIPPEEYGNREDIAHSVRLDPDSDLGHSAAQRAEQARLGGKRGQSQHLRDVPRPPVEEELDR</sequence>
<comment type="caution">
    <text evidence="2">The sequence shown here is derived from an EMBL/GenBank/DDBJ whole genome shotgun (WGS) entry which is preliminary data.</text>
</comment>
<feature type="compositionally biased region" description="Basic and acidic residues" evidence="1">
    <location>
        <begin position="50"/>
        <end position="68"/>
    </location>
</feature>
<dbReference type="Proteomes" id="UP000272474">
    <property type="component" value="Unassembled WGS sequence"/>
</dbReference>
<evidence type="ECO:0000256" key="1">
    <source>
        <dbReference type="SAM" id="MobiDB-lite"/>
    </source>
</evidence>